<proteinExistence type="predicted"/>
<protein>
    <submittedName>
        <fullName evidence="1">Uncharacterized protein</fullName>
    </submittedName>
</protein>
<evidence type="ECO:0000313" key="1">
    <source>
        <dbReference type="EMBL" id="MFC4998238.1"/>
    </source>
</evidence>
<organism evidence="1 2">
    <name type="scientific">Dactylosporangium cerinum</name>
    <dbReference type="NCBI Taxonomy" id="1434730"/>
    <lineage>
        <taxon>Bacteria</taxon>
        <taxon>Bacillati</taxon>
        <taxon>Actinomycetota</taxon>
        <taxon>Actinomycetes</taxon>
        <taxon>Micromonosporales</taxon>
        <taxon>Micromonosporaceae</taxon>
        <taxon>Dactylosporangium</taxon>
    </lineage>
</organism>
<reference evidence="2" key="1">
    <citation type="journal article" date="2019" name="Int. J. Syst. Evol. Microbiol.">
        <title>The Global Catalogue of Microorganisms (GCM) 10K type strain sequencing project: providing services to taxonomists for standard genome sequencing and annotation.</title>
        <authorList>
            <consortium name="The Broad Institute Genomics Platform"/>
            <consortium name="The Broad Institute Genome Sequencing Center for Infectious Disease"/>
            <person name="Wu L."/>
            <person name="Ma J."/>
        </authorList>
    </citation>
    <scope>NUCLEOTIDE SEQUENCE [LARGE SCALE GENOMIC DNA]</scope>
    <source>
        <strain evidence="2">CGMCC 4.7152</strain>
    </source>
</reference>
<sequence>MGKLRVLAASAAKVPQTLRPAIMLVKRMFQQATIRNSDRRLPTSVALPYRRLPFSARQSMRFRGRAARPDPFAIRMAPFCNSRSVGRRQAIYRRAMALPLQVSEFDERNRLATRIEAAAGPIPTARPELP</sequence>
<gene>
    <name evidence="1" type="ORF">ACFPIJ_10375</name>
</gene>
<dbReference type="Proteomes" id="UP001595912">
    <property type="component" value="Unassembled WGS sequence"/>
</dbReference>
<evidence type="ECO:0000313" key="2">
    <source>
        <dbReference type="Proteomes" id="UP001595912"/>
    </source>
</evidence>
<name>A0ABV9VS31_9ACTN</name>
<keyword evidence="2" id="KW-1185">Reference proteome</keyword>
<accession>A0ABV9VS31</accession>
<dbReference type="EMBL" id="JBHSIU010000011">
    <property type="protein sequence ID" value="MFC4998238.1"/>
    <property type="molecule type" value="Genomic_DNA"/>
</dbReference>
<comment type="caution">
    <text evidence="1">The sequence shown here is derived from an EMBL/GenBank/DDBJ whole genome shotgun (WGS) entry which is preliminary data.</text>
</comment>
<dbReference type="RefSeq" id="WP_380114491.1">
    <property type="nucleotide sequence ID" value="NZ_JBHSIU010000011.1"/>
</dbReference>